<dbReference type="EMBL" id="AP017655">
    <property type="protein sequence ID" value="BAV66061.1"/>
    <property type="molecule type" value="Genomic_DNA"/>
</dbReference>
<feature type="signal peptide" evidence="1">
    <location>
        <begin position="1"/>
        <end position="22"/>
    </location>
</feature>
<dbReference type="InterPro" id="IPR006311">
    <property type="entry name" value="TAT_signal"/>
</dbReference>
<proteinExistence type="predicted"/>
<name>A0A1E1F6L9_9SPHN</name>
<feature type="chain" id="PRO_5009112640" description="DUF2271 domain-containing protein" evidence="1">
    <location>
        <begin position="23"/>
        <end position="178"/>
    </location>
</feature>
<accession>A0A1E1F6L9</accession>
<organism evidence="2 3">
    <name type="scientific">Sphingobium cloacae</name>
    <dbReference type="NCBI Taxonomy" id="120107"/>
    <lineage>
        <taxon>Bacteria</taxon>
        <taxon>Pseudomonadati</taxon>
        <taxon>Pseudomonadota</taxon>
        <taxon>Alphaproteobacteria</taxon>
        <taxon>Sphingomonadales</taxon>
        <taxon>Sphingomonadaceae</taxon>
        <taxon>Sphingobium</taxon>
    </lineage>
</organism>
<keyword evidence="1" id="KW-0732">Signal</keyword>
<dbReference type="PIRSF" id="PIRSF014995">
    <property type="entry name" value="UCP014995"/>
    <property type="match status" value="1"/>
</dbReference>
<sequence length="178" mass="19071">MQISHRLLLTGGAALGATGALAAMPAQAETLNLTVNIPRLSVAEYHRPYVAIWLEKEGAAPRTLSVWYDYDMKNGEGTKWLRDVRQWWRASGRTMTFPADGVTGATRAPGDQKVSFATGKGPLGQLAPGNYTLIVEAAREVGGREVVRVPFAWPQKPGAVLRAKGSTELGAVSLSIGK</sequence>
<dbReference type="AlphaFoldDB" id="A0A1E1F6L9"/>
<evidence type="ECO:0008006" key="4">
    <source>
        <dbReference type="Google" id="ProtNLM"/>
    </source>
</evidence>
<dbReference type="InterPro" id="IPR014469">
    <property type="entry name" value="DUF2271"/>
</dbReference>
<protein>
    <recommendedName>
        <fullName evidence="4">DUF2271 domain-containing protein</fullName>
    </recommendedName>
</protein>
<evidence type="ECO:0000313" key="2">
    <source>
        <dbReference type="EMBL" id="BAV66061.1"/>
    </source>
</evidence>
<evidence type="ECO:0000313" key="3">
    <source>
        <dbReference type="Proteomes" id="UP000218272"/>
    </source>
</evidence>
<dbReference type="KEGG" id="sclo:SCLO_1030210"/>
<dbReference type="Proteomes" id="UP000218272">
    <property type="component" value="Chromosome SCLO_1"/>
</dbReference>
<gene>
    <name evidence="2" type="ORF">SCLO_1030210</name>
</gene>
<dbReference type="PROSITE" id="PS51318">
    <property type="entry name" value="TAT"/>
    <property type="match status" value="1"/>
</dbReference>
<dbReference type="Pfam" id="PF10029">
    <property type="entry name" value="DUF2271"/>
    <property type="match status" value="1"/>
</dbReference>
<reference evidence="2 3" key="1">
    <citation type="submission" date="2016-10" db="EMBL/GenBank/DDBJ databases">
        <title>Complete Genome Sequence of the Nonylphenol-Degrading Bacterium Sphingobium cloacae JCM 10874T.</title>
        <authorList>
            <person name="Ootsuka M."/>
            <person name="Nishizawa T."/>
            <person name="Ohta H."/>
        </authorList>
    </citation>
    <scope>NUCLEOTIDE SEQUENCE [LARGE SCALE GENOMIC DNA]</scope>
    <source>
        <strain evidence="2 3">JCM 10874</strain>
    </source>
</reference>
<keyword evidence="3" id="KW-1185">Reference proteome</keyword>
<evidence type="ECO:0000256" key="1">
    <source>
        <dbReference type="SAM" id="SignalP"/>
    </source>
</evidence>
<dbReference type="OrthoDB" id="195316at2"/>
<dbReference type="RefSeq" id="WP_066522131.1">
    <property type="nucleotide sequence ID" value="NZ_AP017655.1"/>
</dbReference>